<dbReference type="KEGG" id="ssl:SS1G_13664"/>
<organism evidence="1 2">
    <name type="scientific">Sclerotinia sclerotiorum (strain ATCC 18683 / 1980 / Ss-1)</name>
    <name type="common">White mold</name>
    <name type="synonym">Whetzelinia sclerotiorum</name>
    <dbReference type="NCBI Taxonomy" id="665079"/>
    <lineage>
        <taxon>Eukaryota</taxon>
        <taxon>Fungi</taxon>
        <taxon>Dikarya</taxon>
        <taxon>Ascomycota</taxon>
        <taxon>Pezizomycotina</taxon>
        <taxon>Leotiomycetes</taxon>
        <taxon>Helotiales</taxon>
        <taxon>Sclerotiniaceae</taxon>
        <taxon>Sclerotinia</taxon>
    </lineage>
</organism>
<dbReference type="GeneID" id="5481477"/>
<dbReference type="RefSeq" id="XP_001585425.1">
    <property type="nucleotide sequence ID" value="XM_001585375.1"/>
</dbReference>
<dbReference type="InParanoid" id="A7F7T4"/>
<gene>
    <name evidence="1" type="ORF">SS1G_13664</name>
</gene>
<name>A7F7T4_SCLS1</name>
<proteinExistence type="predicted"/>
<evidence type="ECO:0000313" key="1">
    <source>
        <dbReference type="EMBL" id="EDN98805.1"/>
    </source>
</evidence>
<protein>
    <submittedName>
        <fullName evidence="1">Uncharacterized protein</fullName>
    </submittedName>
</protein>
<dbReference type="EMBL" id="CH476646">
    <property type="protein sequence ID" value="EDN98805.1"/>
    <property type="molecule type" value="Genomic_DNA"/>
</dbReference>
<reference evidence="2" key="1">
    <citation type="journal article" date="2011" name="PLoS Genet.">
        <title>Genomic analysis of the necrotrophic fungal pathogens Sclerotinia sclerotiorum and Botrytis cinerea.</title>
        <authorList>
            <person name="Amselem J."/>
            <person name="Cuomo C.A."/>
            <person name="van Kan J.A."/>
            <person name="Viaud M."/>
            <person name="Benito E.P."/>
            <person name="Couloux A."/>
            <person name="Coutinho P.M."/>
            <person name="de Vries R.P."/>
            <person name="Dyer P.S."/>
            <person name="Fillinger S."/>
            <person name="Fournier E."/>
            <person name="Gout L."/>
            <person name="Hahn M."/>
            <person name="Kohn L."/>
            <person name="Lapalu N."/>
            <person name="Plummer K.M."/>
            <person name="Pradier J.M."/>
            <person name="Quevillon E."/>
            <person name="Sharon A."/>
            <person name="Simon A."/>
            <person name="ten Have A."/>
            <person name="Tudzynski B."/>
            <person name="Tudzynski P."/>
            <person name="Wincker P."/>
            <person name="Andrew M."/>
            <person name="Anthouard V."/>
            <person name="Beever R.E."/>
            <person name="Beffa R."/>
            <person name="Benoit I."/>
            <person name="Bouzid O."/>
            <person name="Brault B."/>
            <person name="Chen Z."/>
            <person name="Choquer M."/>
            <person name="Collemare J."/>
            <person name="Cotton P."/>
            <person name="Danchin E.G."/>
            <person name="Da Silva C."/>
            <person name="Gautier A."/>
            <person name="Giraud C."/>
            <person name="Giraud T."/>
            <person name="Gonzalez C."/>
            <person name="Grossetete S."/>
            <person name="Guldener U."/>
            <person name="Henrissat B."/>
            <person name="Howlett B.J."/>
            <person name="Kodira C."/>
            <person name="Kretschmer M."/>
            <person name="Lappartient A."/>
            <person name="Leroch M."/>
            <person name="Levis C."/>
            <person name="Mauceli E."/>
            <person name="Neuveglise C."/>
            <person name="Oeser B."/>
            <person name="Pearson M."/>
            <person name="Poulain J."/>
            <person name="Poussereau N."/>
            <person name="Quesneville H."/>
            <person name="Rascle C."/>
            <person name="Schumacher J."/>
            <person name="Segurens B."/>
            <person name="Sexton A."/>
            <person name="Silva E."/>
            <person name="Sirven C."/>
            <person name="Soanes D.M."/>
            <person name="Talbot N.J."/>
            <person name="Templeton M."/>
            <person name="Yandava C."/>
            <person name="Yarden O."/>
            <person name="Zeng Q."/>
            <person name="Rollins J.A."/>
            <person name="Lebrun M.H."/>
            <person name="Dickman M."/>
        </authorList>
    </citation>
    <scope>NUCLEOTIDE SEQUENCE [LARGE SCALE GENOMIC DNA]</scope>
    <source>
        <strain evidence="2">ATCC 18683 / 1980 / Ss-1</strain>
    </source>
</reference>
<sequence>MLYLEKVGRGNKHQTNVTLERIGKYLLDDIFEKGKYRMQGNSKGNVDNEMVNERVQGNKAG</sequence>
<evidence type="ECO:0000313" key="2">
    <source>
        <dbReference type="Proteomes" id="UP000001312"/>
    </source>
</evidence>
<dbReference type="Proteomes" id="UP000001312">
    <property type="component" value="Unassembled WGS sequence"/>
</dbReference>
<dbReference type="AlphaFoldDB" id="A7F7T4"/>
<accession>A7F7T4</accession>
<keyword evidence="2" id="KW-1185">Reference proteome</keyword>